<dbReference type="EMBL" id="AGCU01203760">
    <property type="status" value="NOT_ANNOTATED_CDS"/>
    <property type="molecule type" value="Genomic_DNA"/>
</dbReference>
<feature type="transmembrane region" description="Helical" evidence="10">
    <location>
        <begin position="247"/>
        <end position="266"/>
    </location>
</feature>
<comment type="catalytic activity">
    <reaction evidence="1 10">
        <text>riboflavin(in) = riboflavin(out)</text>
        <dbReference type="Rhea" id="RHEA:35015"/>
        <dbReference type="ChEBI" id="CHEBI:57986"/>
    </reaction>
</comment>
<comment type="function">
    <text evidence="10">Plasma membrane transporter mediating the uptake by cells of the water soluble vitamin B2/riboflavin that plays a key role in biochemical oxidation-reduction reactions of the carbohydrate, lipid, and amino acid metabolism.</text>
</comment>
<keyword evidence="6 10" id="KW-0812">Transmembrane</keyword>
<dbReference type="GO" id="GO:0007605">
    <property type="term" value="P:sensory perception of sound"/>
    <property type="evidence" value="ECO:0007669"/>
    <property type="project" value="Ensembl"/>
</dbReference>
<dbReference type="AlphaFoldDB" id="K7GHW7"/>
<dbReference type="GO" id="GO:0072388">
    <property type="term" value="P:flavin adenine dinucleotide biosynthetic process"/>
    <property type="evidence" value="ECO:0007669"/>
    <property type="project" value="Ensembl"/>
</dbReference>
<proteinExistence type="inferred from homology"/>
<evidence type="ECO:0000313" key="12">
    <source>
        <dbReference type="Ensembl" id="ENSPSIP00000019878.1"/>
    </source>
</evidence>
<dbReference type="EMBL" id="AGCU01203758">
    <property type="status" value="NOT_ANNOTATED_CDS"/>
    <property type="molecule type" value="Genomic_DNA"/>
</dbReference>
<evidence type="ECO:0000256" key="7">
    <source>
        <dbReference type="ARBA" id="ARBA00022989"/>
    </source>
</evidence>
<evidence type="ECO:0000256" key="3">
    <source>
        <dbReference type="ARBA" id="ARBA00006366"/>
    </source>
</evidence>
<dbReference type="eggNOG" id="KOG4255">
    <property type="taxonomic scope" value="Eukaryota"/>
</dbReference>
<keyword evidence="4 10" id="KW-0813">Transport</keyword>
<dbReference type="PANTHER" id="PTHR12929:SF4">
    <property type="entry name" value="SOLUTE CARRIER FAMILY 52, RIBOFLAVIN TRANSPORTER, MEMBER 3"/>
    <property type="match status" value="1"/>
</dbReference>
<feature type="transmembrane region" description="Helical" evidence="10">
    <location>
        <begin position="348"/>
        <end position="367"/>
    </location>
</feature>
<dbReference type="GO" id="GO:0032217">
    <property type="term" value="F:riboflavin transmembrane transporter activity"/>
    <property type="evidence" value="ECO:0007669"/>
    <property type="project" value="UniProtKB-UniRule"/>
</dbReference>
<comment type="subcellular location">
    <subcellularLocation>
        <location evidence="2 10">Cell membrane</location>
        <topology evidence="2 10">Multi-pass membrane protein</topology>
    </subcellularLocation>
</comment>
<feature type="transmembrane region" description="Helical" evidence="10">
    <location>
        <begin position="64"/>
        <end position="85"/>
    </location>
</feature>
<feature type="transmembrane region" description="Helical" evidence="10">
    <location>
        <begin position="316"/>
        <end position="336"/>
    </location>
</feature>
<dbReference type="InterPro" id="IPR009357">
    <property type="entry name" value="Riboflavin_transptr"/>
</dbReference>
<keyword evidence="9" id="KW-0325">Glycoprotein</keyword>
<dbReference type="GeneTree" id="ENSGT00390000003774"/>
<feature type="transmembrane region" description="Helical" evidence="10">
    <location>
        <begin position="286"/>
        <end position="309"/>
    </location>
</feature>
<evidence type="ECO:0000256" key="9">
    <source>
        <dbReference type="ARBA" id="ARBA00023180"/>
    </source>
</evidence>
<feature type="transmembrane region" description="Helical" evidence="10">
    <location>
        <begin position="97"/>
        <end position="119"/>
    </location>
</feature>
<reference evidence="12" key="3">
    <citation type="submission" date="2025-08" db="UniProtKB">
        <authorList>
            <consortium name="Ensembl"/>
        </authorList>
    </citation>
    <scope>IDENTIFICATION</scope>
</reference>
<dbReference type="GO" id="GO:0006771">
    <property type="term" value="P:riboflavin metabolic process"/>
    <property type="evidence" value="ECO:0007669"/>
    <property type="project" value="Ensembl"/>
</dbReference>
<evidence type="ECO:0000256" key="1">
    <source>
        <dbReference type="ARBA" id="ARBA00000215"/>
    </source>
</evidence>
<evidence type="ECO:0000313" key="13">
    <source>
        <dbReference type="Proteomes" id="UP000007267"/>
    </source>
</evidence>
<dbReference type="Ensembl" id="ENSPSIT00000019972.1">
    <property type="protein sequence ID" value="ENSPSIP00000019878.1"/>
    <property type="gene ID" value="ENSPSIG00000017629.1"/>
</dbReference>
<comment type="similarity">
    <text evidence="3 10">Belongs to the riboflavin transporter family.</text>
</comment>
<name>K7GHW7_PELSI</name>
<dbReference type="OMA" id="AYFWLAR"/>
<reference evidence="12" key="4">
    <citation type="submission" date="2025-09" db="UniProtKB">
        <authorList>
            <consortium name="Ensembl"/>
        </authorList>
    </citation>
    <scope>IDENTIFICATION</scope>
</reference>
<evidence type="ECO:0000256" key="2">
    <source>
        <dbReference type="ARBA" id="ARBA00004651"/>
    </source>
</evidence>
<feature type="transmembrane region" description="Helical" evidence="10">
    <location>
        <begin position="34"/>
        <end position="52"/>
    </location>
</feature>
<feature type="transmembrane region" description="Helical" evidence="10">
    <location>
        <begin position="388"/>
        <end position="411"/>
    </location>
</feature>
<keyword evidence="13" id="KW-1185">Reference proteome</keyword>
<keyword evidence="8 10" id="KW-0472">Membrane</keyword>
<evidence type="ECO:0000256" key="10">
    <source>
        <dbReference type="RuleBase" id="RU368035"/>
    </source>
</evidence>
<sequence>MALLVHLLACVFGTGSWVAINGLWVEVPCLPSYLTITIQLANVGPLLFTLLHRFRPGLLSEVPVIYGVVAVGTLACLLLAFLWRFTSPIAGQPHSTAFFGLAFCLALVDCTSSVTFLPFMARLQPSYVPTYFLGEGLSGFLPALVALAQGAGVARCANVTETQYLPANFSTHLFFLLLAAMMGACLAAFFFLTRLPAAWELSRQNLCPSNISLHSFQEIPGDSPQWPGGGEPASTEKGSGPSPPEGATYSLATFAFIYTLVAWVNSLTNGILPSVQAYSCLPYGNVAYHLSATLSSMANPLACTIAMFLPSRSLALLGALSLAGTGFGAYNMAMAVMSPCPLLQRSPWGHAIIVLSWVLFTGSLSYVKVMTGVILRSRSHSALVWYGAVEQLGSLTGALLMFPLVNIYGFFKSADYCSLQCPA</sequence>
<dbReference type="PANTHER" id="PTHR12929">
    <property type="entry name" value="SOLUTE CARRIER FAMILY 52"/>
    <property type="match status" value="1"/>
</dbReference>
<evidence type="ECO:0000256" key="4">
    <source>
        <dbReference type="ARBA" id="ARBA00022448"/>
    </source>
</evidence>
<keyword evidence="7 10" id="KW-1133">Transmembrane helix</keyword>
<feature type="region of interest" description="Disordered" evidence="11">
    <location>
        <begin position="224"/>
        <end position="244"/>
    </location>
</feature>
<evidence type="ECO:0000256" key="6">
    <source>
        <dbReference type="ARBA" id="ARBA00022692"/>
    </source>
</evidence>
<dbReference type="EMBL" id="AGCU01203759">
    <property type="status" value="NOT_ANNOTATED_CDS"/>
    <property type="molecule type" value="Genomic_DNA"/>
</dbReference>
<dbReference type="GO" id="GO:0034605">
    <property type="term" value="P:cellular response to heat"/>
    <property type="evidence" value="ECO:0007669"/>
    <property type="project" value="Ensembl"/>
</dbReference>
<evidence type="ECO:0000256" key="5">
    <source>
        <dbReference type="ARBA" id="ARBA00022475"/>
    </source>
</evidence>
<keyword evidence="5 10" id="KW-1003">Cell membrane</keyword>
<organism evidence="12 13">
    <name type="scientific">Pelodiscus sinensis</name>
    <name type="common">Chinese softshell turtle</name>
    <name type="synonym">Trionyx sinensis</name>
    <dbReference type="NCBI Taxonomy" id="13735"/>
    <lineage>
        <taxon>Eukaryota</taxon>
        <taxon>Metazoa</taxon>
        <taxon>Chordata</taxon>
        <taxon>Craniata</taxon>
        <taxon>Vertebrata</taxon>
        <taxon>Euteleostomi</taxon>
        <taxon>Archelosauria</taxon>
        <taxon>Testudinata</taxon>
        <taxon>Testudines</taxon>
        <taxon>Cryptodira</taxon>
        <taxon>Trionychia</taxon>
        <taxon>Trionychidae</taxon>
        <taxon>Pelodiscus</taxon>
    </lineage>
</organism>
<gene>
    <name evidence="12" type="primary">SLC52A3</name>
</gene>
<evidence type="ECO:0000256" key="8">
    <source>
        <dbReference type="ARBA" id="ARBA00023136"/>
    </source>
</evidence>
<reference evidence="13" key="1">
    <citation type="submission" date="2011-10" db="EMBL/GenBank/DDBJ databases">
        <authorList>
            <consortium name="Soft-shell Turtle Genome Consortium"/>
        </authorList>
    </citation>
    <scope>NUCLEOTIDE SEQUENCE [LARGE SCALE GENOMIC DNA]</scope>
    <source>
        <strain evidence="13">Daiwa-1</strain>
    </source>
</reference>
<reference evidence="13" key="2">
    <citation type="journal article" date="2013" name="Nat. Genet.">
        <title>The draft genomes of soft-shell turtle and green sea turtle yield insights into the development and evolution of the turtle-specific body plan.</title>
        <authorList>
            <person name="Wang Z."/>
            <person name="Pascual-Anaya J."/>
            <person name="Zadissa A."/>
            <person name="Li W."/>
            <person name="Niimura Y."/>
            <person name="Huang Z."/>
            <person name="Li C."/>
            <person name="White S."/>
            <person name="Xiong Z."/>
            <person name="Fang D."/>
            <person name="Wang B."/>
            <person name="Ming Y."/>
            <person name="Chen Y."/>
            <person name="Zheng Y."/>
            <person name="Kuraku S."/>
            <person name="Pignatelli M."/>
            <person name="Herrero J."/>
            <person name="Beal K."/>
            <person name="Nozawa M."/>
            <person name="Li Q."/>
            <person name="Wang J."/>
            <person name="Zhang H."/>
            <person name="Yu L."/>
            <person name="Shigenobu S."/>
            <person name="Wang J."/>
            <person name="Liu J."/>
            <person name="Flicek P."/>
            <person name="Searle S."/>
            <person name="Wang J."/>
            <person name="Kuratani S."/>
            <person name="Yin Y."/>
            <person name="Aken B."/>
            <person name="Zhang G."/>
            <person name="Irie N."/>
        </authorList>
    </citation>
    <scope>NUCLEOTIDE SEQUENCE [LARGE SCALE GENOMIC DNA]</scope>
    <source>
        <strain evidence="13">Daiwa-1</strain>
    </source>
</reference>
<dbReference type="Pfam" id="PF06237">
    <property type="entry name" value="SLC52_ribofla_tr"/>
    <property type="match status" value="1"/>
</dbReference>
<dbReference type="Proteomes" id="UP000007267">
    <property type="component" value="Unassembled WGS sequence"/>
</dbReference>
<accession>K7GHW7</accession>
<feature type="transmembrane region" description="Helical" evidence="10">
    <location>
        <begin position="173"/>
        <end position="193"/>
    </location>
</feature>
<dbReference type="STRING" id="13735.ENSPSIP00000019878"/>
<protein>
    <recommendedName>
        <fullName evidence="10">Riboflavin transporter</fullName>
    </recommendedName>
</protein>
<dbReference type="HOGENOM" id="CLU_034789_1_0_1"/>
<feature type="transmembrane region" description="Helical" evidence="10">
    <location>
        <begin position="131"/>
        <end position="153"/>
    </location>
</feature>
<evidence type="ECO:0000256" key="11">
    <source>
        <dbReference type="SAM" id="MobiDB-lite"/>
    </source>
</evidence>
<dbReference type="GO" id="GO:0005886">
    <property type="term" value="C:plasma membrane"/>
    <property type="evidence" value="ECO:0007669"/>
    <property type="project" value="UniProtKB-SubCell"/>
</dbReference>